<dbReference type="Proteomes" id="UP000249005">
    <property type="component" value="Chromosome 1"/>
</dbReference>
<reference evidence="2 3" key="1">
    <citation type="submission" date="2018-06" db="EMBL/GenBank/DDBJ databases">
        <authorList>
            <consortium name="Pathogen Informatics"/>
            <person name="Doyle S."/>
        </authorList>
    </citation>
    <scope>NUCLEOTIDE SEQUENCE [LARGE SCALE GENOMIC DNA]</scope>
    <source>
        <strain evidence="2 3">NCTC12151</strain>
    </source>
</reference>
<name>A0A2X4UAR6_9GAMM</name>
<evidence type="ECO:0000313" key="3">
    <source>
        <dbReference type="Proteomes" id="UP000249005"/>
    </source>
</evidence>
<accession>A0A2X4UAR6</accession>
<dbReference type="PROSITE" id="PS51257">
    <property type="entry name" value="PROKAR_LIPOPROTEIN"/>
    <property type="match status" value="1"/>
</dbReference>
<evidence type="ECO:0000256" key="1">
    <source>
        <dbReference type="SAM" id="SignalP"/>
    </source>
</evidence>
<gene>
    <name evidence="2" type="ORF">NCTC12151_00669</name>
</gene>
<feature type="chain" id="PRO_5016067713" description="WG repeat-containing protein" evidence="1">
    <location>
        <begin position="24"/>
        <end position="178"/>
    </location>
</feature>
<evidence type="ECO:0000313" key="2">
    <source>
        <dbReference type="EMBL" id="SQI36263.1"/>
    </source>
</evidence>
<organism evidence="2 3">
    <name type="scientific">Leminorella richardii</name>
    <dbReference type="NCBI Taxonomy" id="158841"/>
    <lineage>
        <taxon>Bacteria</taxon>
        <taxon>Pseudomonadati</taxon>
        <taxon>Pseudomonadota</taxon>
        <taxon>Gammaproteobacteria</taxon>
        <taxon>Enterobacterales</taxon>
        <taxon>Budviciaceae</taxon>
        <taxon>Leminorella</taxon>
    </lineage>
</organism>
<keyword evidence="3" id="KW-1185">Reference proteome</keyword>
<dbReference type="KEGG" id="lri:NCTC12151_00669"/>
<keyword evidence="1" id="KW-0732">Signal</keyword>
<feature type="signal peptide" evidence="1">
    <location>
        <begin position="1"/>
        <end position="23"/>
    </location>
</feature>
<dbReference type="OrthoDB" id="343240at2"/>
<dbReference type="Pfam" id="PF14903">
    <property type="entry name" value="WG_beta_rep"/>
    <property type="match status" value="1"/>
</dbReference>
<dbReference type="RefSeq" id="WP_111739288.1">
    <property type="nucleotide sequence ID" value="NZ_LR698987.1"/>
</dbReference>
<dbReference type="AlphaFoldDB" id="A0A2X4UAR6"/>
<dbReference type="InterPro" id="IPR032774">
    <property type="entry name" value="WG_beta_rep"/>
</dbReference>
<proteinExistence type="predicted"/>
<protein>
    <recommendedName>
        <fullName evidence="4">WG repeat-containing protein</fullName>
    </recommendedName>
</protein>
<dbReference type="EMBL" id="LS483470">
    <property type="protein sequence ID" value="SQI36263.1"/>
    <property type="molecule type" value="Genomic_DNA"/>
</dbReference>
<sequence>MKASFFIPALTLLAAALLAGCQAVSPSPSYSLSCLYPTQEGDLTDDEACIDDSGSVPLFSPRVLAMAGYDEQGLAGFYGAGRVFYVKPSGESLEVLMFDNGPDYFEEGLTRGRKNGKVGFYNARFEEVIAPIYDFAWQFENGRAQVGMQCRSLRDGDHIIVTCLDEFTIDKNGNKVTP</sequence>
<evidence type="ECO:0008006" key="4">
    <source>
        <dbReference type="Google" id="ProtNLM"/>
    </source>
</evidence>